<proteinExistence type="predicted"/>
<dbReference type="Pfam" id="PF00249">
    <property type="entry name" value="Myb_DNA-binding"/>
    <property type="match status" value="3"/>
</dbReference>
<dbReference type="GO" id="GO:0042796">
    <property type="term" value="P:snRNA transcription by RNA polymerase III"/>
    <property type="evidence" value="ECO:0007669"/>
    <property type="project" value="TreeGrafter"/>
</dbReference>
<evidence type="ECO:0000259" key="6">
    <source>
        <dbReference type="PROSITE" id="PS51293"/>
    </source>
</evidence>
<feature type="domain" description="HTH myb-type" evidence="7">
    <location>
        <begin position="166"/>
        <end position="210"/>
    </location>
</feature>
<dbReference type="GO" id="GO:0001006">
    <property type="term" value="F:RNA polymerase III type 3 promoter sequence-specific DNA binding"/>
    <property type="evidence" value="ECO:0007669"/>
    <property type="project" value="TreeGrafter"/>
</dbReference>
<dbReference type="OrthoDB" id="2143914at2759"/>
<evidence type="ECO:0000259" key="7">
    <source>
        <dbReference type="PROSITE" id="PS51294"/>
    </source>
</evidence>
<dbReference type="Proteomes" id="UP000789570">
    <property type="component" value="Unassembled WGS sequence"/>
</dbReference>
<dbReference type="SUPFAM" id="SSF46689">
    <property type="entry name" value="Homeodomain-like"/>
    <property type="match status" value="4"/>
</dbReference>
<keyword evidence="3" id="KW-0804">Transcription</keyword>
<dbReference type="Gene3D" id="1.10.10.60">
    <property type="entry name" value="Homeodomain-like"/>
    <property type="match status" value="5"/>
</dbReference>
<accession>A0A9N9AWU8</accession>
<dbReference type="InterPro" id="IPR001005">
    <property type="entry name" value="SANT/Myb"/>
</dbReference>
<keyword evidence="4" id="KW-0539">Nucleus</keyword>
<dbReference type="Pfam" id="PF13921">
    <property type="entry name" value="Myb_DNA-bind_6"/>
    <property type="match status" value="1"/>
</dbReference>
<feature type="domain" description="SANT" evidence="6">
    <location>
        <begin position="272"/>
        <end position="318"/>
    </location>
</feature>
<evidence type="ECO:0000259" key="5">
    <source>
        <dbReference type="PROSITE" id="PS50090"/>
    </source>
</evidence>
<evidence type="ECO:0000256" key="3">
    <source>
        <dbReference type="ARBA" id="ARBA00023163"/>
    </source>
</evidence>
<feature type="domain" description="HTH myb-type" evidence="7">
    <location>
        <begin position="264"/>
        <end position="318"/>
    </location>
</feature>
<name>A0A9N9AWU8_9GLOM</name>
<dbReference type="InterPro" id="IPR051575">
    <property type="entry name" value="Myb-like_DNA-bd"/>
</dbReference>
<dbReference type="PANTHER" id="PTHR46621">
    <property type="entry name" value="SNRNA-ACTIVATING PROTEIN COMPLEX SUBUNIT 4"/>
    <property type="match status" value="1"/>
</dbReference>
<evidence type="ECO:0000313" key="8">
    <source>
        <dbReference type="EMBL" id="CAG8543082.1"/>
    </source>
</evidence>
<feature type="domain" description="Myb-like" evidence="5">
    <location>
        <begin position="217"/>
        <end position="261"/>
    </location>
</feature>
<evidence type="ECO:0000256" key="2">
    <source>
        <dbReference type="ARBA" id="ARBA00023125"/>
    </source>
</evidence>
<dbReference type="EMBL" id="CAJVPQ010001279">
    <property type="protein sequence ID" value="CAG8543082.1"/>
    <property type="molecule type" value="Genomic_DNA"/>
</dbReference>
<feature type="domain" description="HTH myb-type" evidence="7">
    <location>
        <begin position="123"/>
        <end position="163"/>
    </location>
</feature>
<feature type="domain" description="HTH myb-type" evidence="7">
    <location>
        <begin position="64"/>
        <end position="116"/>
    </location>
</feature>
<dbReference type="GO" id="GO:0042795">
    <property type="term" value="P:snRNA transcription by RNA polymerase II"/>
    <property type="evidence" value="ECO:0007669"/>
    <property type="project" value="TreeGrafter"/>
</dbReference>
<evidence type="ECO:0000256" key="1">
    <source>
        <dbReference type="ARBA" id="ARBA00023015"/>
    </source>
</evidence>
<keyword evidence="2" id="KW-0238">DNA-binding</keyword>
<evidence type="ECO:0000313" key="9">
    <source>
        <dbReference type="Proteomes" id="UP000789570"/>
    </source>
</evidence>
<dbReference type="GO" id="GO:0019185">
    <property type="term" value="C:snRNA-activating protein complex"/>
    <property type="evidence" value="ECO:0007669"/>
    <property type="project" value="TreeGrafter"/>
</dbReference>
<dbReference type="InterPro" id="IPR009057">
    <property type="entry name" value="Homeodomain-like_sf"/>
</dbReference>
<dbReference type="PROSITE" id="PS51293">
    <property type="entry name" value="SANT"/>
    <property type="match status" value="2"/>
</dbReference>
<reference evidence="8" key="1">
    <citation type="submission" date="2021-06" db="EMBL/GenBank/DDBJ databases">
        <authorList>
            <person name="Kallberg Y."/>
            <person name="Tangrot J."/>
            <person name="Rosling A."/>
        </authorList>
    </citation>
    <scope>NUCLEOTIDE SEQUENCE</scope>
    <source>
        <strain evidence="8">UK204</strain>
    </source>
</reference>
<dbReference type="AlphaFoldDB" id="A0A9N9AWU8"/>
<comment type="caution">
    <text evidence="8">The sequence shown here is derived from an EMBL/GenBank/DDBJ whole genome shotgun (WGS) entry which is preliminary data.</text>
</comment>
<dbReference type="InterPro" id="IPR017930">
    <property type="entry name" value="Myb_dom"/>
</dbReference>
<evidence type="ECO:0000256" key="4">
    <source>
        <dbReference type="ARBA" id="ARBA00023242"/>
    </source>
</evidence>
<feature type="domain" description="Myb-like" evidence="5">
    <location>
        <begin position="166"/>
        <end position="215"/>
    </location>
</feature>
<dbReference type="PANTHER" id="PTHR46621:SF1">
    <property type="entry name" value="SNRNA-ACTIVATING PROTEIN COMPLEX SUBUNIT 4"/>
    <property type="match status" value="1"/>
</dbReference>
<feature type="domain" description="Myb-like" evidence="5">
    <location>
        <begin position="60"/>
        <end position="112"/>
    </location>
</feature>
<dbReference type="InterPro" id="IPR017884">
    <property type="entry name" value="SANT_dom"/>
</dbReference>
<feature type="domain" description="Myb-like" evidence="5">
    <location>
        <begin position="122"/>
        <end position="163"/>
    </location>
</feature>
<gene>
    <name evidence="8" type="ORF">FCALED_LOCUS5737</name>
</gene>
<feature type="domain" description="Myb-like" evidence="5">
    <location>
        <begin position="264"/>
        <end position="314"/>
    </location>
</feature>
<dbReference type="PROSITE" id="PS51294">
    <property type="entry name" value="HTH_MYB"/>
    <property type="match status" value="4"/>
</dbReference>
<dbReference type="GO" id="GO:0000978">
    <property type="term" value="F:RNA polymerase II cis-regulatory region sequence-specific DNA binding"/>
    <property type="evidence" value="ECO:0007669"/>
    <property type="project" value="TreeGrafter"/>
</dbReference>
<feature type="domain" description="SANT" evidence="6">
    <location>
        <begin position="214"/>
        <end position="265"/>
    </location>
</feature>
<dbReference type="CDD" id="cd00167">
    <property type="entry name" value="SANT"/>
    <property type="match status" value="3"/>
</dbReference>
<keyword evidence="1" id="KW-0805">Transcription regulation</keyword>
<dbReference type="PROSITE" id="PS50090">
    <property type="entry name" value="MYB_LIKE"/>
    <property type="match status" value="5"/>
</dbReference>
<dbReference type="SMART" id="SM00717">
    <property type="entry name" value="SANT"/>
    <property type="match status" value="5"/>
</dbReference>
<sequence length="329" mass="39753">MFRFTSKFNDIKTSINKIHLISRTSNNLILNIYKFQSTLVTNEITKSNENESQIEETEESIQTKRKAWTKEEFVTLQDAIEKHGKKWTFISKNYFNSERNPNSLNIKWVNSILSQLRPSYYNKWTLEDDKILEEGVKEYGSGKWMEISKLFNDKDRNQVAHRWYLLSKKKRGKWTKEEDQMLLDLLDKHGKRWKLLSEILDRPSTSIRTRYERINSNPWTTEENIKLKNAIMDYEEDWEKITKIFPYRTMFEIKDHYTQSSRTNPYVNIGHWEEAEISDFMKAYKEHGNQWKKISKIIKTRSAKQCAKYYYDHIRNPHNHVHRIRSDEC</sequence>
<protein>
    <submittedName>
        <fullName evidence="8">950_t:CDS:1</fullName>
    </submittedName>
</protein>
<keyword evidence="9" id="KW-1185">Reference proteome</keyword>
<organism evidence="8 9">
    <name type="scientific">Funneliformis caledonium</name>
    <dbReference type="NCBI Taxonomy" id="1117310"/>
    <lineage>
        <taxon>Eukaryota</taxon>
        <taxon>Fungi</taxon>
        <taxon>Fungi incertae sedis</taxon>
        <taxon>Mucoromycota</taxon>
        <taxon>Glomeromycotina</taxon>
        <taxon>Glomeromycetes</taxon>
        <taxon>Glomerales</taxon>
        <taxon>Glomeraceae</taxon>
        <taxon>Funneliformis</taxon>
    </lineage>
</organism>